<proteinExistence type="predicted"/>
<dbReference type="Proteomes" id="UP000289738">
    <property type="component" value="Chromosome A03"/>
</dbReference>
<dbReference type="PANTHER" id="PTHR46328">
    <property type="entry name" value="FAR-RED IMPAIRED RESPONSIVE (FAR1) FAMILY PROTEIN-RELATED"/>
    <property type="match status" value="1"/>
</dbReference>
<dbReference type="AlphaFoldDB" id="A0A445DXL7"/>
<reference evidence="1 2" key="1">
    <citation type="submission" date="2019-01" db="EMBL/GenBank/DDBJ databases">
        <title>Sequencing of cultivated peanut Arachis hypogaea provides insights into genome evolution and oil improvement.</title>
        <authorList>
            <person name="Chen X."/>
        </authorList>
    </citation>
    <scope>NUCLEOTIDE SEQUENCE [LARGE SCALE GENOMIC DNA]</scope>
    <source>
        <strain evidence="2">cv. Fuhuasheng</strain>
        <tissue evidence="1">Leaves</tissue>
    </source>
</reference>
<keyword evidence="2" id="KW-1185">Reference proteome</keyword>
<accession>A0A445DXL7</accession>
<name>A0A445DXL7_ARAHY</name>
<comment type="caution">
    <text evidence="1">The sequence shown here is derived from an EMBL/GenBank/DDBJ whole genome shotgun (WGS) entry which is preliminary data.</text>
</comment>
<organism evidence="1 2">
    <name type="scientific">Arachis hypogaea</name>
    <name type="common">Peanut</name>
    <dbReference type="NCBI Taxonomy" id="3818"/>
    <lineage>
        <taxon>Eukaryota</taxon>
        <taxon>Viridiplantae</taxon>
        <taxon>Streptophyta</taxon>
        <taxon>Embryophyta</taxon>
        <taxon>Tracheophyta</taxon>
        <taxon>Spermatophyta</taxon>
        <taxon>Magnoliopsida</taxon>
        <taxon>eudicotyledons</taxon>
        <taxon>Gunneridae</taxon>
        <taxon>Pentapetalae</taxon>
        <taxon>rosids</taxon>
        <taxon>fabids</taxon>
        <taxon>Fabales</taxon>
        <taxon>Fabaceae</taxon>
        <taxon>Papilionoideae</taxon>
        <taxon>50 kb inversion clade</taxon>
        <taxon>dalbergioids sensu lato</taxon>
        <taxon>Dalbergieae</taxon>
        <taxon>Pterocarpus clade</taxon>
        <taxon>Arachis</taxon>
    </lineage>
</organism>
<evidence type="ECO:0000313" key="2">
    <source>
        <dbReference type="Proteomes" id="UP000289738"/>
    </source>
</evidence>
<protein>
    <recommendedName>
        <fullName evidence="3">FAR1 domain-containing protein</fullName>
    </recommendedName>
</protein>
<evidence type="ECO:0008006" key="3">
    <source>
        <dbReference type="Google" id="ProtNLM"/>
    </source>
</evidence>
<gene>
    <name evidence="1" type="ORF">Ahy_A03g014417</name>
</gene>
<evidence type="ECO:0000313" key="1">
    <source>
        <dbReference type="EMBL" id="RYR67944.1"/>
    </source>
</evidence>
<sequence>MDDSTSDCQLNQSEVDFEFESNEVPESFCVVDNLFVPKARMTFNTLEDSAKFYKDYAKAASFSTRVRSTNKKGNKIKNQLITCNREGKWK</sequence>
<dbReference type="PANTHER" id="PTHR46328:SF27">
    <property type="entry name" value="OS12G0287500 PROTEIN"/>
    <property type="match status" value="1"/>
</dbReference>
<dbReference type="EMBL" id="SDMP01000003">
    <property type="protein sequence ID" value="RYR67944.1"/>
    <property type="molecule type" value="Genomic_DNA"/>
</dbReference>